<keyword evidence="1" id="KW-0596">Phosphopantetheine</keyword>
<name>A0A6U0EYS0_9CHLO</name>
<evidence type="ECO:0000313" key="6">
    <source>
        <dbReference type="EMBL" id="CAD8582571.1"/>
    </source>
</evidence>
<dbReference type="GO" id="GO:0005737">
    <property type="term" value="C:cytoplasm"/>
    <property type="evidence" value="ECO:0007669"/>
    <property type="project" value="TreeGrafter"/>
</dbReference>
<dbReference type="EMBL" id="HBEW01004714">
    <property type="protein sequence ID" value="CAD8582593.1"/>
    <property type="molecule type" value="Transcribed_RNA"/>
</dbReference>
<evidence type="ECO:0000256" key="3">
    <source>
        <dbReference type="PROSITE-ProRule" id="PRU00023"/>
    </source>
</evidence>
<dbReference type="SMART" id="SM00248">
    <property type="entry name" value="ANK"/>
    <property type="match status" value="5"/>
</dbReference>
<feature type="repeat" description="ANK" evidence="3">
    <location>
        <begin position="662"/>
        <end position="694"/>
    </location>
</feature>
<dbReference type="PROSITE" id="PS50297">
    <property type="entry name" value="ANK_REP_REGION"/>
    <property type="match status" value="2"/>
</dbReference>
<dbReference type="InterPro" id="IPR020845">
    <property type="entry name" value="AMP-binding_CS"/>
</dbReference>
<evidence type="ECO:0000256" key="1">
    <source>
        <dbReference type="ARBA" id="ARBA00022450"/>
    </source>
</evidence>
<dbReference type="Pfam" id="PF00501">
    <property type="entry name" value="AMP-binding"/>
    <property type="match status" value="1"/>
</dbReference>
<dbReference type="EMBL" id="HBEW01004703">
    <property type="protein sequence ID" value="CAD8582571.1"/>
    <property type="molecule type" value="Transcribed_RNA"/>
</dbReference>
<dbReference type="SUPFAM" id="SSF48403">
    <property type="entry name" value="Ankyrin repeat"/>
    <property type="match status" value="1"/>
</dbReference>
<dbReference type="GO" id="GO:0044550">
    <property type="term" value="P:secondary metabolite biosynthetic process"/>
    <property type="evidence" value="ECO:0007669"/>
    <property type="project" value="TreeGrafter"/>
</dbReference>
<dbReference type="InterPro" id="IPR009081">
    <property type="entry name" value="PP-bd_ACP"/>
</dbReference>
<gene>
    <name evidence="6" type="ORF">OMED0929_LOCUS3927</name>
    <name evidence="7" type="ORF">OMED0929_LOCUS3938</name>
</gene>
<dbReference type="PROSITE" id="PS50088">
    <property type="entry name" value="ANK_REPEAT"/>
    <property type="match status" value="3"/>
</dbReference>
<feature type="domain" description="Carrier" evidence="5">
    <location>
        <begin position="524"/>
        <end position="561"/>
    </location>
</feature>
<feature type="repeat" description="ANK" evidence="3">
    <location>
        <begin position="695"/>
        <end position="729"/>
    </location>
</feature>
<proteinExistence type="predicted"/>
<dbReference type="InterPro" id="IPR042099">
    <property type="entry name" value="ANL_N_sf"/>
</dbReference>
<protein>
    <submittedName>
        <fullName evidence="7">Uncharacterized protein</fullName>
    </submittedName>
</protein>
<evidence type="ECO:0000259" key="5">
    <source>
        <dbReference type="Pfam" id="PF00550"/>
    </source>
</evidence>
<dbReference type="Gene3D" id="3.40.50.12780">
    <property type="entry name" value="N-terminal domain of ligase-like"/>
    <property type="match status" value="1"/>
</dbReference>
<organism evidence="7">
    <name type="scientific">Ostreococcus mediterraneus</name>
    <dbReference type="NCBI Taxonomy" id="1486918"/>
    <lineage>
        <taxon>Eukaryota</taxon>
        <taxon>Viridiplantae</taxon>
        <taxon>Chlorophyta</taxon>
        <taxon>Mamiellophyceae</taxon>
        <taxon>Mamiellales</taxon>
        <taxon>Bathycoccaceae</taxon>
        <taxon>Ostreococcus</taxon>
    </lineage>
</organism>
<dbReference type="Pfam" id="PF12796">
    <property type="entry name" value="Ank_2"/>
    <property type="match status" value="2"/>
</dbReference>
<keyword evidence="3" id="KW-0040">ANK repeat</keyword>
<dbReference type="PANTHER" id="PTHR45527:SF1">
    <property type="entry name" value="FATTY ACID SYNTHASE"/>
    <property type="match status" value="1"/>
</dbReference>
<evidence type="ECO:0000259" key="4">
    <source>
        <dbReference type="Pfam" id="PF00501"/>
    </source>
</evidence>
<dbReference type="PANTHER" id="PTHR45527">
    <property type="entry name" value="NONRIBOSOMAL PEPTIDE SYNTHETASE"/>
    <property type="match status" value="1"/>
</dbReference>
<evidence type="ECO:0000256" key="2">
    <source>
        <dbReference type="ARBA" id="ARBA00022553"/>
    </source>
</evidence>
<dbReference type="PROSITE" id="PS00012">
    <property type="entry name" value="PHOSPHOPANTETHEINE"/>
    <property type="match status" value="1"/>
</dbReference>
<dbReference type="InterPro" id="IPR036770">
    <property type="entry name" value="Ankyrin_rpt-contain_sf"/>
</dbReference>
<dbReference type="InterPro" id="IPR002110">
    <property type="entry name" value="Ankyrin_rpt"/>
</dbReference>
<reference evidence="7" key="1">
    <citation type="submission" date="2021-01" db="EMBL/GenBank/DDBJ databases">
        <authorList>
            <person name="Corre E."/>
            <person name="Pelletier E."/>
            <person name="Niang G."/>
            <person name="Scheremetjew M."/>
            <person name="Finn R."/>
            <person name="Kale V."/>
            <person name="Holt S."/>
            <person name="Cochrane G."/>
            <person name="Meng A."/>
            <person name="Brown T."/>
            <person name="Cohen L."/>
        </authorList>
    </citation>
    <scope>NUCLEOTIDE SEQUENCE</scope>
    <source>
        <strain evidence="7">Clade-D-RCC2572</strain>
    </source>
</reference>
<dbReference type="Gene3D" id="3.30.300.30">
    <property type="match status" value="1"/>
</dbReference>
<feature type="repeat" description="ANK" evidence="3">
    <location>
        <begin position="776"/>
        <end position="808"/>
    </location>
</feature>
<dbReference type="InterPro" id="IPR000873">
    <property type="entry name" value="AMP-dep_synth/lig_dom"/>
</dbReference>
<dbReference type="InterPro" id="IPR045851">
    <property type="entry name" value="AMP-bd_C_sf"/>
</dbReference>
<accession>A0A6U0EYS0</accession>
<keyword evidence="2" id="KW-0597">Phosphoprotein</keyword>
<evidence type="ECO:0000313" key="7">
    <source>
        <dbReference type="EMBL" id="CAD8582593.1"/>
    </source>
</evidence>
<dbReference type="Pfam" id="PF00550">
    <property type="entry name" value="PP-binding"/>
    <property type="match status" value="1"/>
</dbReference>
<dbReference type="Gene3D" id="1.25.40.20">
    <property type="entry name" value="Ankyrin repeat-containing domain"/>
    <property type="match status" value="2"/>
</dbReference>
<dbReference type="SUPFAM" id="SSF47336">
    <property type="entry name" value="ACP-like"/>
    <property type="match status" value="1"/>
</dbReference>
<dbReference type="InterPro" id="IPR036736">
    <property type="entry name" value="ACP-like_sf"/>
</dbReference>
<dbReference type="Gene3D" id="1.10.1200.10">
    <property type="entry name" value="ACP-like"/>
    <property type="match status" value="1"/>
</dbReference>
<feature type="domain" description="AMP-dependent synthetase/ligase" evidence="4">
    <location>
        <begin position="28"/>
        <end position="371"/>
    </location>
</feature>
<dbReference type="SUPFAM" id="SSF56801">
    <property type="entry name" value="Acetyl-CoA synthetase-like"/>
    <property type="match status" value="1"/>
</dbReference>
<dbReference type="PROSITE" id="PS00455">
    <property type="entry name" value="AMP_BINDING"/>
    <property type="match status" value="1"/>
</dbReference>
<dbReference type="AlphaFoldDB" id="A0A6U0EYS0"/>
<dbReference type="GO" id="GO:0031177">
    <property type="term" value="F:phosphopantetheine binding"/>
    <property type="evidence" value="ECO:0007669"/>
    <property type="project" value="TreeGrafter"/>
</dbReference>
<dbReference type="GO" id="GO:0043041">
    <property type="term" value="P:amino acid activation for nonribosomal peptide biosynthetic process"/>
    <property type="evidence" value="ECO:0007669"/>
    <property type="project" value="TreeGrafter"/>
</dbReference>
<dbReference type="InterPro" id="IPR006162">
    <property type="entry name" value="Ppantetheine_attach_site"/>
</dbReference>
<sequence>MAFLDTVVSCVQSRASDIATKTDVAIEYYQDDGKTSSSTTYGQLFDISTRMASVFRREIQSNANCDGFRCCGIMLEDGVELFACQLAAVLAGLAVLPLSPHDPSSRLASVFADADIALVIVRDARELQLVSSVSDVPVLEVSSVMTNDAPTYAPVMPKREDVSHVFFTSGSTGRPKGCVSTHAALMSYCEAKNIAHEIHRGDVVFCASSHMFDPHFTDFCSAMVAGATIVAAPRHSTFTKLGSLLSASGATHCLTTPVLLQSVDNIETLELNKLRLVALGGESMSKALAETWISRGVRVANTYGVTECCAYQTFREIRDPMSDDLRALGDPLPGNVLVFAAEPGDDPLVLAQDGQLAELWIGGAQLGKGYLNRSELTSERFRDGFYRTGDIVRMCVRGPILLGRRDDQVKISGQRVELGEIESAIRKTCGSCIREVKCVLNQSKQLVAWCTGSFTSAEGVVSEALRFLVAKEVPQYMVPSTFAFIDHMPMTSTGKVSRAELSKRMVDVVVGQSTISHGAFGVDLANIWSEELGVAVEFGDCDFVALGGDSLTALRVVRRVRTLMCGEDESAGGNFGEALGVFAPFELLTRPSLNDYARFIRVNAGSWPSKYDDSEDDDDDMHALPAEMSDFGSSVLFRVAAAGHACIARALIGAGIAIEAKSGSSPLHVACANAHLECVRVFLEHGSSANASGAHRRTPLLFAASSPACTSDIIKTLVAHGAKIDAIDDDKQSVLHIAARAGASSSVIETIIECANTSSGKKKFASTFGVNALDRWKRTALHWASVSGHRNVCKCLLENGIDMSLRDQFGETALDIAERRALCSAQERPVGGRPSTWGDIANLLGGSGSTKHLKATLSTR</sequence>